<evidence type="ECO:0000313" key="5">
    <source>
        <dbReference type="Proteomes" id="UP001345219"/>
    </source>
</evidence>
<dbReference type="InterPro" id="IPR001680">
    <property type="entry name" value="WD40_rpt"/>
</dbReference>
<dbReference type="Gene3D" id="2.130.10.10">
    <property type="entry name" value="YVTN repeat-like/Quinoprotein amine dehydrogenase"/>
    <property type="match status" value="1"/>
</dbReference>
<dbReference type="PROSITE" id="PS50082">
    <property type="entry name" value="WD_REPEATS_2"/>
    <property type="match status" value="2"/>
</dbReference>
<evidence type="ECO:0000256" key="2">
    <source>
        <dbReference type="ARBA" id="ARBA00022737"/>
    </source>
</evidence>
<dbReference type="InterPro" id="IPR040324">
    <property type="entry name" value="WDR44/Dgr2"/>
</dbReference>
<keyword evidence="5" id="KW-1185">Reference proteome</keyword>
<evidence type="ECO:0000313" key="4">
    <source>
        <dbReference type="EMBL" id="KAK4761519.1"/>
    </source>
</evidence>
<keyword evidence="2" id="KW-0677">Repeat</keyword>
<dbReference type="SMART" id="SM00320">
    <property type="entry name" value="WD40"/>
    <property type="match status" value="3"/>
</dbReference>
<evidence type="ECO:0000256" key="3">
    <source>
        <dbReference type="PROSITE-ProRule" id="PRU00221"/>
    </source>
</evidence>
<gene>
    <name evidence="4" type="ORF">SAY87_029403</name>
</gene>
<dbReference type="AlphaFoldDB" id="A0AAN7KB04"/>
<dbReference type="Proteomes" id="UP001345219">
    <property type="component" value="Chromosome 23"/>
</dbReference>
<dbReference type="InterPro" id="IPR015943">
    <property type="entry name" value="WD40/YVTN_repeat-like_dom_sf"/>
</dbReference>
<reference evidence="4 5" key="1">
    <citation type="journal article" date="2023" name="Hortic Res">
        <title>Pangenome of water caltrop reveals structural variations and asymmetric subgenome divergence after allopolyploidization.</title>
        <authorList>
            <person name="Zhang X."/>
            <person name="Chen Y."/>
            <person name="Wang L."/>
            <person name="Yuan Y."/>
            <person name="Fang M."/>
            <person name="Shi L."/>
            <person name="Lu R."/>
            <person name="Comes H.P."/>
            <person name="Ma Y."/>
            <person name="Chen Y."/>
            <person name="Huang G."/>
            <person name="Zhou Y."/>
            <person name="Zheng Z."/>
            <person name="Qiu Y."/>
        </authorList>
    </citation>
    <scope>NUCLEOTIDE SEQUENCE [LARGE SCALE GENOMIC DNA]</scope>
    <source>
        <tissue evidence="4">Roots</tissue>
    </source>
</reference>
<dbReference type="PROSITE" id="PS50294">
    <property type="entry name" value="WD_REPEATS_REGION"/>
    <property type="match status" value="2"/>
</dbReference>
<feature type="repeat" description="WD" evidence="3">
    <location>
        <begin position="30"/>
        <end position="70"/>
    </location>
</feature>
<protein>
    <submittedName>
        <fullName evidence="4">Uncharacterized protein</fullName>
    </submittedName>
</protein>
<dbReference type="SUPFAM" id="SSF50978">
    <property type="entry name" value="WD40 repeat-like"/>
    <property type="match status" value="1"/>
</dbReference>
<dbReference type="PANTHER" id="PTHR14221">
    <property type="entry name" value="WD REPEAT DOMAIN 44"/>
    <property type="match status" value="1"/>
</dbReference>
<dbReference type="EMBL" id="JAXIOK010000009">
    <property type="protein sequence ID" value="KAK4761519.1"/>
    <property type="molecule type" value="Genomic_DNA"/>
</dbReference>
<dbReference type="InterPro" id="IPR036322">
    <property type="entry name" value="WD40_repeat_dom_sf"/>
</dbReference>
<organism evidence="4 5">
    <name type="scientific">Trapa incisa</name>
    <dbReference type="NCBI Taxonomy" id="236973"/>
    <lineage>
        <taxon>Eukaryota</taxon>
        <taxon>Viridiplantae</taxon>
        <taxon>Streptophyta</taxon>
        <taxon>Embryophyta</taxon>
        <taxon>Tracheophyta</taxon>
        <taxon>Spermatophyta</taxon>
        <taxon>Magnoliopsida</taxon>
        <taxon>eudicotyledons</taxon>
        <taxon>Gunneridae</taxon>
        <taxon>Pentapetalae</taxon>
        <taxon>rosids</taxon>
        <taxon>malvids</taxon>
        <taxon>Myrtales</taxon>
        <taxon>Lythraceae</taxon>
        <taxon>Trapa</taxon>
    </lineage>
</organism>
<proteinExistence type="predicted"/>
<evidence type="ECO:0000256" key="1">
    <source>
        <dbReference type="ARBA" id="ARBA00022574"/>
    </source>
</evidence>
<comment type="caution">
    <text evidence="4">The sequence shown here is derived from an EMBL/GenBank/DDBJ whole genome shotgun (WGS) entry which is preliminary data.</text>
</comment>
<keyword evidence="1 3" id="KW-0853">WD repeat</keyword>
<accession>A0AAN7KB04</accession>
<dbReference type="PANTHER" id="PTHR14221:SF5">
    <property type="entry name" value="TRANSDUCIN_WD40 REPEAT-LIKE SUPERFAMILY PROTEIN"/>
    <property type="match status" value="1"/>
</dbReference>
<name>A0AAN7KB04_9MYRT</name>
<dbReference type="Pfam" id="PF00400">
    <property type="entry name" value="WD40"/>
    <property type="match status" value="2"/>
</dbReference>
<sequence>MKKIGRQSDSCCVLLPSKVWHLLEKPIHEFVGHSGEVLDLSWSKNMHLLSSSIDKTVRLWQVGSGRCLRVFSHNNYVTSINFNPVDEQFFISGSIDGKVCIWEMLSGKLVDYINMTEIVSAVSYNSDGKGAIVGTLHGNCLFYNIEDNNWHLDAKICVHGGKKSPGKRTTGFQALEAQDAI</sequence>
<feature type="repeat" description="WD" evidence="3">
    <location>
        <begin position="70"/>
        <end position="112"/>
    </location>
</feature>